<protein>
    <submittedName>
        <fullName evidence="8">TolC family protein</fullName>
    </submittedName>
</protein>
<evidence type="ECO:0000256" key="2">
    <source>
        <dbReference type="ARBA" id="ARBA00007613"/>
    </source>
</evidence>
<keyword evidence="4" id="KW-1134">Transmembrane beta strand</keyword>
<evidence type="ECO:0000256" key="4">
    <source>
        <dbReference type="ARBA" id="ARBA00022452"/>
    </source>
</evidence>
<dbReference type="GO" id="GO:0009279">
    <property type="term" value="C:cell outer membrane"/>
    <property type="evidence" value="ECO:0007669"/>
    <property type="project" value="UniProtKB-SubCell"/>
</dbReference>
<evidence type="ECO:0000256" key="5">
    <source>
        <dbReference type="ARBA" id="ARBA00022692"/>
    </source>
</evidence>
<comment type="caution">
    <text evidence="8">The sequence shown here is derived from an EMBL/GenBank/DDBJ whole genome shotgun (WGS) entry which is preliminary data.</text>
</comment>
<dbReference type="Proteomes" id="UP001221302">
    <property type="component" value="Unassembled WGS sequence"/>
</dbReference>
<dbReference type="GO" id="GO:1990281">
    <property type="term" value="C:efflux pump complex"/>
    <property type="evidence" value="ECO:0007669"/>
    <property type="project" value="TreeGrafter"/>
</dbReference>
<dbReference type="Pfam" id="PF02321">
    <property type="entry name" value="OEP"/>
    <property type="match status" value="1"/>
</dbReference>
<dbReference type="GO" id="GO:0015288">
    <property type="term" value="F:porin activity"/>
    <property type="evidence" value="ECO:0007669"/>
    <property type="project" value="TreeGrafter"/>
</dbReference>
<comment type="similarity">
    <text evidence="2">Belongs to the outer membrane factor (OMF) (TC 1.B.17) family.</text>
</comment>
<proteinExistence type="inferred from homology"/>
<sequence length="463" mass="53397">MKLNLYDAVNISLDNNLLIKQYEEKYNQKNFDYKSSYGNFLPNINFALSYTHLNKDMDINLDPIRDVIINLQSSNQVEFANIYSILSGKSGLTDAQKLQLKNQFSSILNNLIPSFQETFKEQNYYTGTFTITQPIFVGGKLLAANRYAFNELNSSKYELLKVKNDIVLQTIDSYLKVVLLQNIVTTRKNILNGIIGHKLKAEKLFSEGLIAKHNLLRTEVALAEAERNLDKDINNLALSIESFKTITNIDKNYSIIFIDSLKYIPTTFNVDSLKSIAFDNQPILKILEAKKEVATSNYNFVRSAFLPSLFAFGKYEIYPEYLSSLEPRWAVGIQLNYNLFNGFKDYLKLQSAKHLQEEVDLIERDTKSKIELLLTNTNLEITNKINDYHKLISSLELAKENLRQNEKRFETGMGTSLEVIDAHLSLEKVELERSTILYQYYLTLANLYLQLGKTQDFFKVWNN</sequence>
<evidence type="ECO:0000256" key="3">
    <source>
        <dbReference type="ARBA" id="ARBA00022448"/>
    </source>
</evidence>
<dbReference type="AlphaFoldDB" id="A0AAE3NXI4"/>
<reference evidence="8" key="1">
    <citation type="submission" date="2023-03" db="EMBL/GenBank/DDBJ databases">
        <title>Stygiobacter electus gen. nov., sp. nov., facultatively anaerobic thermotolerant bacterium of the class Ignavibacteria from a well of Yessentuki mineral water deposit.</title>
        <authorList>
            <person name="Podosokorskaya O.A."/>
            <person name="Elcheninov A.G."/>
            <person name="Petrova N.F."/>
            <person name="Zavarzina D.G."/>
            <person name="Kublanov I.V."/>
            <person name="Merkel A.Y."/>
        </authorList>
    </citation>
    <scope>NUCLEOTIDE SEQUENCE</scope>
    <source>
        <strain evidence="8">09-Me</strain>
    </source>
</reference>
<evidence type="ECO:0000313" key="8">
    <source>
        <dbReference type="EMBL" id="MDF1611886.1"/>
    </source>
</evidence>
<dbReference type="PANTHER" id="PTHR30026">
    <property type="entry name" value="OUTER MEMBRANE PROTEIN TOLC"/>
    <property type="match status" value="1"/>
</dbReference>
<dbReference type="GO" id="GO:0015562">
    <property type="term" value="F:efflux transmembrane transporter activity"/>
    <property type="evidence" value="ECO:0007669"/>
    <property type="project" value="InterPro"/>
</dbReference>
<dbReference type="InterPro" id="IPR003423">
    <property type="entry name" value="OMP_efflux"/>
</dbReference>
<keyword evidence="7" id="KW-0998">Cell outer membrane</keyword>
<dbReference type="Gene3D" id="1.20.1600.10">
    <property type="entry name" value="Outer membrane efflux proteins (OEP)"/>
    <property type="match status" value="1"/>
</dbReference>
<keyword evidence="9" id="KW-1185">Reference proteome</keyword>
<comment type="subcellular location">
    <subcellularLocation>
        <location evidence="1">Cell outer membrane</location>
    </subcellularLocation>
</comment>
<organism evidence="8 9">
    <name type="scientific">Stygiobacter electus</name>
    <dbReference type="NCBI Taxonomy" id="3032292"/>
    <lineage>
        <taxon>Bacteria</taxon>
        <taxon>Pseudomonadati</taxon>
        <taxon>Ignavibacteriota</taxon>
        <taxon>Ignavibacteria</taxon>
        <taxon>Ignavibacteriales</taxon>
        <taxon>Melioribacteraceae</taxon>
        <taxon>Stygiobacter</taxon>
    </lineage>
</organism>
<dbReference type="SUPFAM" id="SSF56954">
    <property type="entry name" value="Outer membrane efflux proteins (OEP)"/>
    <property type="match status" value="1"/>
</dbReference>
<evidence type="ECO:0000313" key="9">
    <source>
        <dbReference type="Proteomes" id="UP001221302"/>
    </source>
</evidence>
<evidence type="ECO:0000256" key="7">
    <source>
        <dbReference type="ARBA" id="ARBA00023237"/>
    </source>
</evidence>
<gene>
    <name evidence="8" type="ORF">P0M35_06975</name>
</gene>
<keyword evidence="5" id="KW-0812">Transmembrane</keyword>
<dbReference type="EMBL" id="JARGDL010000007">
    <property type="protein sequence ID" value="MDF1611886.1"/>
    <property type="molecule type" value="Genomic_DNA"/>
</dbReference>
<dbReference type="InterPro" id="IPR051906">
    <property type="entry name" value="TolC-like"/>
</dbReference>
<evidence type="ECO:0000256" key="6">
    <source>
        <dbReference type="ARBA" id="ARBA00023136"/>
    </source>
</evidence>
<evidence type="ECO:0000256" key="1">
    <source>
        <dbReference type="ARBA" id="ARBA00004442"/>
    </source>
</evidence>
<name>A0AAE3NXI4_9BACT</name>
<dbReference type="RefSeq" id="WP_321535653.1">
    <property type="nucleotide sequence ID" value="NZ_JARGDL010000007.1"/>
</dbReference>
<dbReference type="PANTHER" id="PTHR30026:SF20">
    <property type="entry name" value="OUTER MEMBRANE PROTEIN TOLC"/>
    <property type="match status" value="1"/>
</dbReference>
<accession>A0AAE3NXI4</accession>
<keyword evidence="3" id="KW-0813">Transport</keyword>
<keyword evidence="6" id="KW-0472">Membrane</keyword>